<dbReference type="Gene3D" id="1.10.10.10">
    <property type="entry name" value="Winged helix-like DNA-binding domain superfamily/Winged helix DNA-binding domain"/>
    <property type="match status" value="1"/>
</dbReference>
<comment type="similarity">
    <text evidence="1">Belongs to the FtsK/SpoIIIE/SftA family.</text>
</comment>
<proteinExistence type="inferred from homology"/>
<feature type="transmembrane region" description="Helical" evidence="7">
    <location>
        <begin position="138"/>
        <end position="157"/>
    </location>
</feature>
<dbReference type="InterPro" id="IPR050206">
    <property type="entry name" value="FtsK/SpoIIIE/SftA"/>
</dbReference>
<dbReference type="PANTHER" id="PTHR22683:SF41">
    <property type="entry name" value="DNA TRANSLOCASE FTSK"/>
    <property type="match status" value="1"/>
</dbReference>
<dbReference type="EMBL" id="DVOH01000044">
    <property type="protein sequence ID" value="HIV00618.1"/>
    <property type="molecule type" value="Genomic_DNA"/>
</dbReference>
<feature type="region of interest" description="Disordered" evidence="6">
    <location>
        <begin position="493"/>
        <end position="535"/>
    </location>
</feature>
<keyword evidence="7" id="KW-1133">Transmembrane helix</keyword>
<feature type="transmembrane region" description="Helical" evidence="7">
    <location>
        <begin position="113"/>
        <end position="131"/>
    </location>
</feature>
<dbReference type="SUPFAM" id="SSF46785">
    <property type="entry name" value="Winged helix' DNA-binding domain"/>
    <property type="match status" value="1"/>
</dbReference>
<feature type="compositionally biased region" description="Pro residues" evidence="6">
    <location>
        <begin position="497"/>
        <end position="507"/>
    </location>
</feature>
<evidence type="ECO:0000256" key="5">
    <source>
        <dbReference type="PROSITE-ProRule" id="PRU00289"/>
    </source>
</evidence>
<evidence type="ECO:0000256" key="4">
    <source>
        <dbReference type="ARBA" id="ARBA00023125"/>
    </source>
</evidence>
<dbReference type="SUPFAM" id="SSF52540">
    <property type="entry name" value="P-loop containing nucleoside triphosphate hydrolases"/>
    <property type="match status" value="1"/>
</dbReference>
<feature type="region of interest" description="Disordered" evidence="6">
    <location>
        <begin position="306"/>
        <end position="344"/>
    </location>
</feature>
<dbReference type="GO" id="GO:0003677">
    <property type="term" value="F:DNA binding"/>
    <property type="evidence" value="ECO:0007669"/>
    <property type="project" value="UniProtKB-KW"/>
</dbReference>
<keyword evidence="3 5" id="KW-0067">ATP-binding</keyword>
<feature type="region of interest" description="Disordered" evidence="6">
    <location>
        <begin position="393"/>
        <end position="425"/>
    </location>
</feature>
<dbReference type="SMART" id="SM00382">
    <property type="entry name" value="AAA"/>
    <property type="match status" value="1"/>
</dbReference>
<dbReference type="CDD" id="cd01127">
    <property type="entry name" value="TrwB_TraG_TraD_VirD4"/>
    <property type="match status" value="1"/>
</dbReference>
<dbReference type="InterPro" id="IPR041027">
    <property type="entry name" value="FtsK_alpha"/>
</dbReference>
<dbReference type="InterPro" id="IPR003593">
    <property type="entry name" value="AAA+_ATPase"/>
</dbReference>
<dbReference type="Gene3D" id="3.30.980.40">
    <property type="match status" value="1"/>
</dbReference>
<evidence type="ECO:0000259" key="8">
    <source>
        <dbReference type="PROSITE" id="PS50901"/>
    </source>
</evidence>
<protein>
    <recommendedName>
        <fullName evidence="8">FtsK domain-containing protein</fullName>
    </recommendedName>
</protein>
<evidence type="ECO:0000256" key="3">
    <source>
        <dbReference type="ARBA" id="ARBA00022840"/>
    </source>
</evidence>
<dbReference type="Proteomes" id="UP000886891">
    <property type="component" value="Unassembled WGS sequence"/>
</dbReference>
<organism evidence="9 10">
    <name type="scientific">Candidatus Stercoripulliclostridium merdipullorum</name>
    <dbReference type="NCBI Taxonomy" id="2840952"/>
    <lineage>
        <taxon>Bacteria</taxon>
        <taxon>Bacillati</taxon>
        <taxon>Bacillota</taxon>
        <taxon>Clostridia</taxon>
        <taxon>Eubacteriales</taxon>
        <taxon>Candidatus Stercoripulliclostridium</taxon>
    </lineage>
</organism>
<gene>
    <name evidence="9" type="ORF">IAB14_05870</name>
</gene>
<dbReference type="GO" id="GO:0005524">
    <property type="term" value="F:ATP binding"/>
    <property type="evidence" value="ECO:0007669"/>
    <property type="project" value="UniProtKB-UniRule"/>
</dbReference>
<dbReference type="InterPro" id="IPR002543">
    <property type="entry name" value="FtsK_dom"/>
</dbReference>
<dbReference type="InterPro" id="IPR027417">
    <property type="entry name" value="P-loop_NTPase"/>
</dbReference>
<dbReference type="Gene3D" id="3.40.50.300">
    <property type="entry name" value="P-loop containing nucleotide triphosphate hydrolases"/>
    <property type="match status" value="1"/>
</dbReference>
<evidence type="ECO:0000313" key="9">
    <source>
        <dbReference type="EMBL" id="HIV00618.1"/>
    </source>
</evidence>
<dbReference type="Pfam" id="PF17854">
    <property type="entry name" value="FtsK_alpha"/>
    <property type="match status" value="1"/>
</dbReference>
<dbReference type="SMART" id="SM00843">
    <property type="entry name" value="Ftsk_gamma"/>
    <property type="match status" value="1"/>
</dbReference>
<reference evidence="9" key="2">
    <citation type="journal article" date="2021" name="PeerJ">
        <title>Extensive microbial diversity within the chicken gut microbiome revealed by metagenomics and culture.</title>
        <authorList>
            <person name="Gilroy R."/>
            <person name="Ravi A."/>
            <person name="Getino M."/>
            <person name="Pursley I."/>
            <person name="Horton D.L."/>
            <person name="Alikhan N.F."/>
            <person name="Baker D."/>
            <person name="Gharbi K."/>
            <person name="Hall N."/>
            <person name="Watson M."/>
            <person name="Adriaenssens E.M."/>
            <person name="Foster-Nyarko E."/>
            <person name="Jarju S."/>
            <person name="Secka A."/>
            <person name="Antonio M."/>
            <person name="Oren A."/>
            <person name="Chaudhuri R.R."/>
            <person name="La Ragione R."/>
            <person name="Hildebrand F."/>
            <person name="Pallen M.J."/>
        </authorList>
    </citation>
    <scope>NUCLEOTIDE SEQUENCE</scope>
    <source>
        <strain evidence="9">23406</strain>
    </source>
</reference>
<comment type="caution">
    <text evidence="9">The sequence shown here is derived from an EMBL/GenBank/DDBJ whole genome shotgun (WGS) entry which is preliminary data.</text>
</comment>
<sequence length="1026" mass="113746">MANKTTNTSSKKTRTAAYIILGAVAILTLLMLIRVTREGLIGLFGWAICAYLPAALIAGILLLAGKRPSVQPARAAVYALLFVFAVCTLHVLLAKDLIESESSYVLGSFRGYSTVGGLVFGIITVPVILLVKSYAFASVIFFLLTAGFGLWALFPLITKFGADKKRDRDASDLPARASRNPLPRENGLHVEELPPANPDYGFDRRVYPPSQPVSREDEDFSILDSAGFRLNRSQSADILFGNKPTPKKSEQDTRFSVLENLDSSPEMNRFYTNQGRTSIYNENLQKKFGEQTPEEDYQSRYGDMKVYTASNPAPSPEPSRQPDYGFGSDYGNGRSVTPSSVPPVRADAYTQSSLYQIPAEQPSPRPQSMPAPEQSIPSYFADPAQITRIVEPTAPAETPASKLFDAPVAPRREEPAPTPKPTIKDRLSYINTPLDVSEYATLDIMRPVAESVPPTEPEAERQPEENLRTFEPEISPDAPILEPARPVAAEVRREVPKPAPKPQPVAPKPQTVQPAAEVAEEPVSQPAPKKPYKPRKFNFPPIEMLKEYPAAGGDFPPDFNIFKERIDAALEEFNIPAKIITAKRGPAFTRYELELGARCNVRKVLSVEENLKMRLKVKSIRILAPIEGEDAFGIEIPNESRDTVGLRSIIGSAAFQAAKQKVSICFGKNLEGQPYVEDIASMPHLLVAGATGTGKSVFLNCLITSILYKYSPEDVRMILIDPKRVEMAVYRNLPNLLIKETIKEPGQAVNVLRWLCQEMDRRYTFFEQFGCNNIDQYNDEIRDKNTEPKMPRIVLIIDEMADLMIKGKGQVEEYVVRIAQLARAAGIHLVLATQRPTVDVITGIIKSNILARVAFTVKSNLDSRTILDDGGAEKLLGMGDMLYVCKGNPVRIQGAFVSNGEIRAICDYIRENNEGEFDDEIVKAITAEEPKPEPSEDRSTSLAQERENDFEATLKRVLKTFVREKRASVSSAQAKHNIGYIKAKKIVEACAERGYISSEDNGSKPREVLITMDDFNSIYSDDEDNV</sequence>
<dbReference type="InterPro" id="IPR018541">
    <property type="entry name" value="Ftsk_gamma"/>
</dbReference>
<accession>A0A9D1NDQ4</accession>
<name>A0A9D1NDQ4_9FIRM</name>
<evidence type="ECO:0000256" key="7">
    <source>
        <dbReference type="SAM" id="Phobius"/>
    </source>
</evidence>
<evidence type="ECO:0000313" key="10">
    <source>
        <dbReference type="Proteomes" id="UP000886891"/>
    </source>
</evidence>
<evidence type="ECO:0000256" key="6">
    <source>
        <dbReference type="SAM" id="MobiDB-lite"/>
    </source>
</evidence>
<dbReference type="InterPro" id="IPR036388">
    <property type="entry name" value="WH-like_DNA-bd_sf"/>
</dbReference>
<evidence type="ECO:0000256" key="1">
    <source>
        <dbReference type="ARBA" id="ARBA00006474"/>
    </source>
</evidence>
<keyword evidence="4" id="KW-0238">DNA-binding</keyword>
<dbReference type="Pfam" id="PF01580">
    <property type="entry name" value="FtsK_SpoIIIE"/>
    <property type="match status" value="1"/>
</dbReference>
<feature type="binding site" evidence="5">
    <location>
        <begin position="689"/>
        <end position="696"/>
    </location>
    <ligand>
        <name>ATP</name>
        <dbReference type="ChEBI" id="CHEBI:30616"/>
    </ligand>
</feature>
<feature type="transmembrane region" description="Helical" evidence="7">
    <location>
        <begin position="16"/>
        <end position="35"/>
    </location>
</feature>
<feature type="transmembrane region" description="Helical" evidence="7">
    <location>
        <begin position="75"/>
        <end position="93"/>
    </location>
</feature>
<dbReference type="GO" id="GO:0016020">
    <property type="term" value="C:membrane"/>
    <property type="evidence" value="ECO:0007669"/>
    <property type="project" value="UniProtKB-SubCell"/>
</dbReference>
<feature type="region of interest" description="Disordered" evidence="6">
    <location>
        <begin position="170"/>
        <end position="195"/>
    </location>
</feature>
<dbReference type="PROSITE" id="PS50901">
    <property type="entry name" value="FTSK"/>
    <property type="match status" value="1"/>
</dbReference>
<reference evidence="9" key="1">
    <citation type="submission" date="2020-10" db="EMBL/GenBank/DDBJ databases">
        <authorList>
            <person name="Gilroy R."/>
        </authorList>
    </citation>
    <scope>NUCLEOTIDE SEQUENCE</scope>
    <source>
        <strain evidence="9">23406</strain>
    </source>
</reference>
<evidence type="ECO:0000256" key="2">
    <source>
        <dbReference type="ARBA" id="ARBA00022741"/>
    </source>
</evidence>
<dbReference type="AlphaFoldDB" id="A0A9D1NDQ4"/>
<keyword evidence="7" id="KW-0812">Transmembrane</keyword>
<feature type="domain" description="FtsK" evidence="8">
    <location>
        <begin position="672"/>
        <end position="864"/>
    </location>
</feature>
<dbReference type="PANTHER" id="PTHR22683">
    <property type="entry name" value="SPORULATION PROTEIN RELATED"/>
    <property type="match status" value="1"/>
</dbReference>
<keyword evidence="7" id="KW-0472">Membrane</keyword>
<keyword evidence="2 5" id="KW-0547">Nucleotide-binding</keyword>
<feature type="transmembrane region" description="Helical" evidence="7">
    <location>
        <begin position="41"/>
        <end position="63"/>
    </location>
</feature>
<dbReference type="InterPro" id="IPR036390">
    <property type="entry name" value="WH_DNA-bd_sf"/>
</dbReference>
<dbReference type="Pfam" id="PF09397">
    <property type="entry name" value="FtsK_gamma"/>
    <property type="match status" value="1"/>
</dbReference>